<dbReference type="GO" id="GO:0000122">
    <property type="term" value="P:negative regulation of transcription by RNA polymerase II"/>
    <property type="evidence" value="ECO:0007669"/>
    <property type="project" value="TreeGrafter"/>
</dbReference>
<dbReference type="Pfam" id="PF01454">
    <property type="entry name" value="MAGE"/>
    <property type="match status" value="2"/>
</dbReference>
<protein>
    <submittedName>
        <fullName evidence="4">MAGE family member A13</fullName>
    </submittedName>
</protein>
<feature type="domain" description="MAGE" evidence="3">
    <location>
        <begin position="87"/>
        <end position="286"/>
    </location>
</feature>
<dbReference type="Proteomes" id="UP000694385">
    <property type="component" value="Unassembled WGS sequence"/>
</dbReference>
<dbReference type="PANTHER" id="PTHR11736:SF85">
    <property type="entry name" value="MAGE DOMAIN-CONTAINING PROTEIN MAGEA13P-RELATED"/>
    <property type="match status" value="1"/>
</dbReference>
<reference evidence="4" key="1">
    <citation type="submission" date="2025-08" db="UniProtKB">
        <authorList>
            <consortium name="Ensembl"/>
        </authorList>
    </citation>
    <scope>IDENTIFICATION</scope>
</reference>
<evidence type="ECO:0000313" key="5">
    <source>
        <dbReference type="Proteomes" id="UP000694385"/>
    </source>
</evidence>
<keyword evidence="1" id="KW-0825">Tumor antigen</keyword>
<dbReference type="FunFam" id="1.10.10.1210:FF:000001">
    <property type="entry name" value="melanoma-associated antigen D1"/>
    <property type="match status" value="1"/>
</dbReference>
<dbReference type="InterPro" id="IPR002190">
    <property type="entry name" value="MHD_dom"/>
</dbReference>
<keyword evidence="5" id="KW-1185">Reference proteome</keyword>
<evidence type="ECO:0000256" key="2">
    <source>
        <dbReference type="SAM" id="MobiDB-lite"/>
    </source>
</evidence>
<dbReference type="PROSITE" id="PS50838">
    <property type="entry name" value="MAGE"/>
    <property type="match status" value="1"/>
</dbReference>
<proteinExistence type="predicted"/>
<evidence type="ECO:0000259" key="3">
    <source>
        <dbReference type="PROSITE" id="PS50838"/>
    </source>
</evidence>
<sequence length="319" mass="36211">MPHGQKHDQGLQAQREPQDMADEQIRVANEVGTEEVPTAETPSPHESAQKACSSSTTKSSEVSKVLKEQDPRTSQARPHSHFLFHILMQKVAEVVKFLGVKYTTKEPITKAEIMKKVIKEHKYYFPMIFKNVCDYMEVVFGIEVKEVDATNHAYELVKIIDLTYDGRFSDDQGIPKTGLLMLILGVIFMEGNRAPEEKIWEVLRKIDIYSDKHDFMCTNPKKFIFEELVQEQYLECNLVPESDPPCFELLWGPRAHAEASKMKVLKFFSKITGSNPTEYVALYREALRDEEERAHQAAAAMADPAAKGSDGSSAKPRTK</sequence>
<dbReference type="GO" id="GO:0005634">
    <property type="term" value="C:nucleus"/>
    <property type="evidence" value="ECO:0007669"/>
    <property type="project" value="TreeGrafter"/>
</dbReference>
<dbReference type="SMART" id="SM01373">
    <property type="entry name" value="MAGE"/>
    <property type="match status" value="1"/>
</dbReference>
<dbReference type="PANTHER" id="PTHR11736">
    <property type="entry name" value="MELANOMA-ASSOCIATED ANTIGEN MAGE ANTIGEN"/>
    <property type="match status" value="1"/>
</dbReference>
<dbReference type="GeneTree" id="ENSGT00940000162864"/>
<dbReference type="InterPro" id="IPR021072">
    <property type="entry name" value="MAGE_N"/>
</dbReference>
<evidence type="ECO:0000256" key="1">
    <source>
        <dbReference type="ARBA" id="ARBA00084104"/>
    </source>
</evidence>
<dbReference type="InterPro" id="IPR037445">
    <property type="entry name" value="MAGE"/>
</dbReference>
<feature type="region of interest" description="Disordered" evidence="2">
    <location>
        <begin position="293"/>
        <end position="319"/>
    </location>
</feature>
<dbReference type="InterPro" id="IPR041899">
    <property type="entry name" value="MAGE_WH2"/>
</dbReference>
<dbReference type="FunFam" id="1.10.10.1200:FF:000007">
    <property type="entry name" value="Melanoma-associated antigen C2"/>
    <property type="match status" value="1"/>
</dbReference>
<dbReference type="SMART" id="SM01392">
    <property type="entry name" value="MAGE_N"/>
    <property type="match status" value="1"/>
</dbReference>
<feature type="compositionally biased region" description="Low complexity" evidence="2">
    <location>
        <begin position="49"/>
        <end position="63"/>
    </location>
</feature>
<dbReference type="OMA" id="ACECMEI"/>
<feature type="region of interest" description="Disordered" evidence="2">
    <location>
        <begin position="1"/>
        <end position="76"/>
    </location>
</feature>
<reference evidence="4" key="2">
    <citation type="submission" date="2025-09" db="UniProtKB">
        <authorList>
            <consortium name="Ensembl"/>
        </authorList>
    </citation>
    <scope>IDENTIFICATION</scope>
</reference>
<feature type="compositionally biased region" description="Low complexity" evidence="2">
    <location>
        <begin position="296"/>
        <end position="306"/>
    </location>
</feature>
<name>A0A8C5KB05_JACJA</name>
<dbReference type="Ensembl" id="ENSJJAT00000011443.1">
    <property type="protein sequence ID" value="ENSJJAP00000005132.1"/>
    <property type="gene ID" value="ENSJJAG00000010090.1"/>
</dbReference>
<evidence type="ECO:0000313" key="4">
    <source>
        <dbReference type="Ensembl" id="ENSJJAP00000005132.1"/>
    </source>
</evidence>
<organism evidence="4 5">
    <name type="scientific">Jaculus jaculus</name>
    <name type="common">Lesser Egyptian jerboa</name>
    <dbReference type="NCBI Taxonomy" id="51337"/>
    <lineage>
        <taxon>Eukaryota</taxon>
        <taxon>Metazoa</taxon>
        <taxon>Chordata</taxon>
        <taxon>Craniata</taxon>
        <taxon>Vertebrata</taxon>
        <taxon>Euteleostomi</taxon>
        <taxon>Mammalia</taxon>
        <taxon>Eutheria</taxon>
        <taxon>Euarchontoglires</taxon>
        <taxon>Glires</taxon>
        <taxon>Rodentia</taxon>
        <taxon>Myomorpha</taxon>
        <taxon>Dipodoidea</taxon>
        <taxon>Dipodidae</taxon>
        <taxon>Dipodinae</taxon>
        <taxon>Jaculus</taxon>
    </lineage>
</organism>
<dbReference type="Gene3D" id="1.10.10.1210">
    <property type="entry name" value="MAGE homology domain, winged helix WH2 motif"/>
    <property type="match status" value="1"/>
</dbReference>
<dbReference type="Gene3D" id="1.10.10.1200">
    <property type="entry name" value="MAGE homology domain, winged helix WH1 motif"/>
    <property type="match status" value="1"/>
</dbReference>
<accession>A0A8C5KB05</accession>
<dbReference type="AlphaFoldDB" id="A0A8C5KB05"/>
<dbReference type="InterPro" id="IPR041898">
    <property type="entry name" value="MAGE_WH1"/>
</dbReference>
<gene>
    <name evidence="4" type="primary">LOC101613418</name>
</gene>